<dbReference type="GO" id="GO:0044380">
    <property type="term" value="P:protein localization to cytoskeleton"/>
    <property type="evidence" value="ECO:0007669"/>
    <property type="project" value="TreeGrafter"/>
</dbReference>
<feature type="compositionally biased region" description="Polar residues" evidence="4">
    <location>
        <begin position="806"/>
        <end position="817"/>
    </location>
</feature>
<feature type="region of interest" description="Disordered" evidence="4">
    <location>
        <begin position="1094"/>
        <end position="1181"/>
    </location>
</feature>
<evidence type="ECO:0000256" key="2">
    <source>
        <dbReference type="ARBA" id="ARBA00006937"/>
    </source>
</evidence>
<feature type="compositionally biased region" description="Basic and acidic residues" evidence="4">
    <location>
        <begin position="1133"/>
        <end position="1146"/>
    </location>
</feature>
<dbReference type="FunFam" id="3.30.870.10:FF:000004">
    <property type="entry name" value="protein FAM83H isoform X2"/>
    <property type="match status" value="1"/>
</dbReference>
<dbReference type="GO" id="GO:0045095">
    <property type="term" value="C:keratin filament"/>
    <property type="evidence" value="ECO:0007669"/>
    <property type="project" value="TreeGrafter"/>
</dbReference>
<dbReference type="GO" id="GO:0030335">
    <property type="term" value="P:positive regulation of cell migration"/>
    <property type="evidence" value="ECO:0007669"/>
    <property type="project" value="TreeGrafter"/>
</dbReference>
<keyword evidence="3" id="KW-0963">Cytoplasm</keyword>
<organism evidence="6 7">
    <name type="scientific">Pleurodeles waltl</name>
    <name type="common">Iberian ribbed newt</name>
    <dbReference type="NCBI Taxonomy" id="8319"/>
    <lineage>
        <taxon>Eukaryota</taxon>
        <taxon>Metazoa</taxon>
        <taxon>Chordata</taxon>
        <taxon>Craniata</taxon>
        <taxon>Vertebrata</taxon>
        <taxon>Euteleostomi</taxon>
        <taxon>Amphibia</taxon>
        <taxon>Batrachia</taxon>
        <taxon>Caudata</taxon>
        <taxon>Salamandroidea</taxon>
        <taxon>Salamandridae</taxon>
        <taxon>Pleurodelinae</taxon>
        <taxon>Pleurodeles</taxon>
    </lineage>
</organism>
<dbReference type="GO" id="GO:1990254">
    <property type="term" value="F:keratin filament binding"/>
    <property type="evidence" value="ECO:0007669"/>
    <property type="project" value="TreeGrafter"/>
</dbReference>
<dbReference type="GO" id="GO:0019901">
    <property type="term" value="F:protein kinase binding"/>
    <property type="evidence" value="ECO:0007669"/>
    <property type="project" value="TreeGrafter"/>
</dbReference>
<dbReference type="PANTHER" id="PTHR16181:SF29">
    <property type="entry name" value="PROTEIN FAM83A-RELATED"/>
    <property type="match status" value="1"/>
</dbReference>
<comment type="similarity">
    <text evidence="2">Belongs to the FAM83 family.</text>
</comment>
<feature type="compositionally biased region" description="Polar residues" evidence="4">
    <location>
        <begin position="1"/>
        <end position="12"/>
    </location>
</feature>
<accession>A0AAV7V4J0</accession>
<feature type="region of interest" description="Disordered" evidence="4">
    <location>
        <begin position="802"/>
        <end position="832"/>
    </location>
</feature>
<feature type="compositionally biased region" description="Polar residues" evidence="4">
    <location>
        <begin position="944"/>
        <end position="956"/>
    </location>
</feature>
<evidence type="ECO:0000256" key="3">
    <source>
        <dbReference type="ARBA" id="ARBA00022490"/>
    </source>
</evidence>
<dbReference type="AlphaFoldDB" id="A0AAV7V4J0"/>
<feature type="compositionally biased region" description="Polar residues" evidence="4">
    <location>
        <begin position="1069"/>
        <end position="1082"/>
    </location>
</feature>
<evidence type="ECO:0000259" key="5">
    <source>
        <dbReference type="Pfam" id="PF07894"/>
    </source>
</evidence>
<keyword evidence="7" id="KW-1185">Reference proteome</keyword>
<comment type="subcellular location">
    <subcellularLocation>
        <location evidence="1">Cytoplasm</location>
    </subcellularLocation>
</comment>
<feature type="compositionally biased region" description="Basic and acidic residues" evidence="4">
    <location>
        <begin position="1164"/>
        <end position="1181"/>
    </location>
</feature>
<dbReference type="InterPro" id="IPR050944">
    <property type="entry name" value="FAM83"/>
</dbReference>
<dbReference type="Pfam" id="PF07894">
    <property type="entry name" value="SACK1"/>
    <property type="match status" value="1"/>
</dbReference>
<dbReference type="EMBL" id="JANPWB010000004">
    <property type="protein sequence ID" value="KAJ1194918.1"/>
    <property type="molecule type" value="Genomic_DNA"/>
</dbReference>
<feature type="region of interest" description="Disordered" evidence="4">
    <location>
        <begin position="916"/>
        <end position="1082"/>
    </location>
</feature>
<sequence length="1206" mass="136622">MARRSQSSSQGDNPLDPNYLPPHYKEYYRIAIDKLAEEGPDSYAGFITDEGLPDFLCDIEVDHITKNLQKPQYASQDSSVADPLYNSDMDVDGSSGTYWPMHSDMAVPELDLGWPTTYGFQGTEVTTLIHPPPPDNPSIKEEARKIIRSAQQVVALVMDIFTDVDLFSDILDVVARRVPVYILLDHMNSHLFLEMAAKCRVNLNYAEFLRVRTVTGPTYYCRTGMSFKGQLMEKFLLVDCNVVLSGSYSFMWSFEKIHRSIAHVFQGELVSSFDEEFRILFAQSEPLVPTDGAPIIKLDNPFAMTPYGGPRPLYQRKLHMMFPRDDSSMNSLPAYAERVDLDRHYLQAFRRDDMLRHTMEGSVMRMDQKKMEMEQSRAFLRTRQLDVEGLKRHSFAEGTYENYSAAKQYSRQMFVNNNDEYRFQSSHFQKEQFYQAERHLGPTRPQGLFEKIRAGRQGFPELDEYGNDPRFQQEPLPVEPNYAQEGYPMRLDYVHSSSSREAQLGSDKVNLGPDGILGYRMQKRQNVGQKYMCQTSPTQKQNLEQRQFLQDQDVEKKPQDNKQGLRNWRISSYMSAYQPDETEEGLQMAIEPEYDDDALVPMEKAVPSSETLAKFSVDDIPPYKTFGAAGPMERAVNPSDNLARYSGSVMPKERELNTSEILAKYSGGMVSMERTMNTSEALAKYSIDPIPPYRPTGMFNTTALETEKAKEVAVVEKDGEETSVSRHDSFRSRMNPMIQRSSRLRSSLIFSSSKVEQHSSASVKVHRFQKEETASEVTNETEAGIMSSKVAQILEKYKSISKDTESMSVSQGATVSRVQEEDSPGTQSLSTETMQYKTIESKVLDTKESFSRTLLNAQYSMSSVSSHTTDLPNADKHVINTSSRVEKIASELFTTDNSKPALPEIRESRTPLAEIEEPPKQSNLELKKPPSRPNSALIFGNALESLSRNPDSSNARNKSEEDKQDQTPMEFLRQGSLKFKQFLNQKIDKKAEKAEEESSSDNAKLEKQGLAYKRHSKGDIKESIAVTDNDKFQKPASPPPAPTPVPAPTPALVPAPTPTPKTSQSPQSRFPSSASNVIYSSNLRDDTKVILEQISAHSQKNRAEMAKQAQQALTANNDDEKSKLTSSNSSLDKQMEEAPPKEEPLARTDSFLSRSRFMRPQTSTEDRDTILKKMESMRKEKRVYSRFEVFCKKDEQPNNGESDGYS</sequence>
<gene>
    <name evidence="6" type="ORF">NDU88_004203</name>
</gene>
<comment type="caution">
    <text evidence="6">The sequence shown here is derived from an EMBL/GenBank/DDBJ whole genome shotgun (WGS) entry which is preliminary data.</text>
</comment>
<feature type="compositionally biased region" description="Basic and acidic residues" evidence="4">
    <location>
        <begin position="1017"/>
        <end position="1033"/>
    </location>
</feature>
<evidence type="ECO:0000313" key="7">
    <source>
        <dbReference type="Proteomes" id="UP001066276"/>
    </source>
</evidence>
<dbReference type="SUPFAM" id="SSF56024">
    <property type="entry name" value="Phospholipase D/nuclease"/>
    <property type="match status" value="1"/>
</dbReference>
<feature type="compositionally biased region" description="Pro residues" evidence="4">
    <location>
        <begin position="1036"/>
        <end position="1059"/>
    </location>
</feature>
<feature type="domain" description="Scaffolding anchor of CK1" evidence="5">
    <location>
        <begin position="13"/>
        <end position="286"/>
    </location>
</feature>
<protein>
    <recommendedName>
        <fullName evidence="5">Scaffolding anchor of CK1 domain-containing protein</fullName>
    </recommendedName>
</protein>
<reference evidence="6" key="1">
    <citation type="journal article" date="2022" name="bioRxiv">
        <title>Sequencing and chromosome-scale assembly of the giantPleurodeles waltlgenome.</title>
        <authorList>
            <person name="Brown T."/>
            <person name="Elewa A."/>
            <person name="Iarovenko S."/>
            <person name="Subramanian E."/>
            <person name="Araus A.J."/>
            <person name="Petzold A."/>
            <person name="Susuki M."/>
            <person name="Suzuki K.-i.T."/>
            <person name="Hayashi T."/>
            <person name="Toyoda A."/>
            <person name="Oliveira C."/>
            <person name="Osipova E."/>
            <person name="Leigh N.D."/>
            <person name="Simon A."/>
            <person name="Yun M.H."/>
        </authorList>
    </citation>
    <scope>NUCLEOTIDE SEQUENCE</scope>
    <source>
        <strain evidence="6">20211129_DDA</strain>
        <tissue evidence="6">Liver</tissue>
    </source>
</reference>
<dbReference type="GO" id="GO:0007165">
    <property type="term" value="P:signal transduction"/>
    <property type="evidence" value="ECO:0007669"/>
    <property type="project" value="TreeGrafter"/>
</dbReference>
<evidence type="ECO:0000256" key="1">
    <source>
        <dbReference type="ARBA" id="ARBA00004496"/>
    </source>
</evidence>
<evidence type="ECO:0000256" key="4">
    <source>
        <dbReference type="SAM" id="MobiDB-lite"/>
    </source>
</evidence>
<dbReference type="GO" id="GO:0005737">
    <property type="term" value="C:cytoplasm"/>
    <property type="evidence" value="ECO:0007669"/>
    <property type="project" value="UniProtKB-SubCell"/>
</dbReference>
<proteinExistence type="inferred from homology"/>
<dbReference type="InterPro" id="IPR012461">
    <property type="entry name" value="SACK1"/>
</dbReference>
<feature type="region of interest" description="Disordered" evidence="4">
    <location>
        <begin position="1"/>
        <end position="20"/>
    </location>
</feature>
<dbReference type="Gene3D" id="3.30.870.10">
    <property type="entry name" value="Endonuclease Chain A"/>
    <property type="match status" value="1"/>
</dbReference>
<dbReference type="Proteomes" id="UP001066276">
    <property type="component" value="Chromosome 2_2"/>
</dbReference>
<evidence type="ECO:0000313" key="6">
    <source>
        <dbReference type="EMBL" id="KAJ1194918.1"/>
    </source>
</evidence>
<dbReference type="PANTHER" id="PTHR16181">
    <property type="entry name" value="PROTEIN FAM83A-RELATED"/>
    <property type="match status" value="1"/>
</dbReference>
<dbReference type="GO" id="GO:0045104">
    <property type="term" value="P:intermediate filament cytoskeleton organization"/>
    <property type="evidence" value="ECO:0007669"/>
    <property type="project" value="TreeGrafter"/>
</dbReference>
<name>A0AAV7V4J0_PLEWA</name>